<dbReference type="HOGENOM" id="CLU_053731_0_1_1"/>
<evidence type="ECO:0000256" key="3">
    <source>
        <dbReference type="ARBA" id="ARBA00023242"/>
    </source>
</evidence>
<dbReference type="GeneID" id="4621598"/>
<name>Q755K0_EREGS</name>
<keyword evidence="7" id="KW-1185">Reference proteome</keyword>
<evidence type="ECO:0000256" key="1">
    <source>
        <dbReference type="ARBA" id="ARBA00004123"/>
    </source>
</evidence>
<dbReference type="InterPro" id="IPR037129">
    <property type="entry name" value="XPA_sf"/>
</dbReference>
<keyword evidence="3" id="KW-0539">Nucleus</keyword>
<dbReference type="GO" id="GO:0000715">
    <property type="term" value="P:nucleotide-excision repair, DNA damage recognition"/>
    <property type="evidence" value="ECO:0000318"/>
    <property type="project" value="GO_Central"/>
</dbReference>
<dbReference type="FunCoup" id="Q755K0">
    <property type="interactions" value="105"/>
</dbReference>
<keyword evidence="2" id="KW-0862">Zinc</keyword>
<dbReference type="CDD" id="cd21077">
    <property type="entry name" value="DBD_Rad14"/>
    <property type="match status" value="1"/>
</dbReference>
<dbReference type="InterPro" id="IPR022658">
    <property type="entry name" value="XPA_CS"/>
</dbReference>
<feature type="domain" description="XPA C-terminal" evidence="5">
    <location>
        <begin position="225"/>
        <end position="275"/>
    </location>
</feature>
<dbReference type="PANTHER" id="PTHR10142:SF0">
    <property type="entry name" value="DNA REPAIR PROTEIN COMPLEMENTING XP-A CELLS"/>
    <property type="match status" value="1"/>
</dbReference>
<protein>
    <submittedName>
        <fullName evidence="6">AFL177Wp</fullName>
    </submittedName>
</protein>
<dbReference type="InParanoid" id="Q755K0"/>
<organism evidence="6 7">
    <name type="scientific">Eremothecium gossypii (strain ATCC 10895 / CBS 109.51 / FGSC 9923 / NRRL Y-1056)</name>
    <name type="common">Yeast</name>
    <name type="synonym">Ashbya gossypii</name>
    <dbReference type="NCBI Taxonomy" id="284811"/>
    <lineage>
        <taxon>Eukaryota</taxon>
        <taxon>Fungi</taxon>
        <taxon>Dikarya</taxon>
        <taxon>Ascomycota</taxon>
        <taxon>Saccharomycotina</taxon>
        <taxon>Saccharomycetes</taxon>
        <taxon>Saccharomycetales</taxon>
        <taxon>Saccharomycetaceae</taxon>
        <taxon>Eremothecium</taxon>
    </lineage>
</organism>
<evidence type="ECO:0000256" key="4">
    <source>
        <dbReference type="SAM" id="Coils"/>
    </source>
</evidence>
<dbReference type="RefSeq" id="NP_985373.2">
    <property type="nucleotide sequence ID" value="NM_210727.2"/>
</dbReference>
<comment type="subcellular location">
    <subcellularLocation>
        <location evidence="1">Nucleus</location>
    </subcellularLocation>
</comment>
<dbReference type="AlphaFoldDB" id="Q755K0"/>
<sequence>MRLYFNSLHRLLSVHGADRRAEGCCPNRRKALERLKQRGISKPAHGGPAAGGVRASADFARPVVTTGLERQIEQNRQTARKRLQQTQQNLRDASSIINTGHALGSPSAHPTGNTGSRLRPAIRRQDYIEYDFSTMKNTNGGFINREDDQGYGDNALAQEKQRSLEEWQREQRARRALYENQPPPAHMSLAPKCTQCNINTEMDPVMKDVFHLQVCKSCVKAHPEKYSLLTKTECKEDYFLTDPELNDASLFDRLEKPNPHSGTFAHMQLFVRCEIEKYAFEKWGGEEGLDNEWQRREEGKIERREKKYQQKVREMRLKTRAQEFTTRLKEKKYGKDHTHEFGAPVDGGSNEDGIPVQKRRCFGCGIEIEEIML</sequence>
<dbReference type="PROSITE" id="PS00753">
    <property type="entry name" value="XPA_2"/>
    <property type="match status" value="1"/>
</dbReference>
<evidence type="ECO:0000313" key="7">
    <source>
        <dbReference type="Proteomes" id="UP000000591"/>
    </source>
</evidence>
<dbReference type="OrthoDB" id="5368863at2759"/>
<dbReference type="GO" id="GO:0000110">
    <property type="term" value="C:nucleotide-excision repair factor 1 complex"/>
    <property type="evidence" value="ECO:0000318"/>
    <property type="project" value="GO_Central"/>
</dbReference>
<dbReference type="Pfam" id="PF05181">
    <property type="entry name" value="XPA_C"/>
    <property type="match status" value="1"/>
</dbReference>
<dbReference type="Proteomes" id="UP000000591">
    <property type="component" value="Chromosome VI"/>
</dbReference>
<dbReference type="NCBIfam" id="TIGR00598">
    <property type="entry name" value="rad14"/>
    <property type="match status" value="1"/>
</dbReference>
<dbReference type="InterPro" id="IPR000465">
    <property type="entry name" value="XPA/RAD14"/>
</dbReference>
<dbReference type="eggNOG" id="KOG4017">
    <property type="taxonomic scope" value="Eukaryota"/>
</dbReference>
<accession>Q755K0</accession>
<dbReference type="InterPro" id="IPR009061">
    <property type="entry name" value="DNA-bd_dom_put_sf"/>
</dbReference>
<evidence type="ECO:0000256" key="2">
    <source>
        <dbReference type="ARBA" id="ARBA00022833"/>
    </source>
</evidence>
<reference evidence="6 7" key="1">
    <citation type="journal article" date="2004" name="Science">
        <title>The Ashbya gossypii genome as a tool for mapping the ancient Saccharomyces cerevisiae genome.</title>
        <authorList>
            <person name="Dietrich F.S."/>
            <person name="Voegeli S."/>
            <person name="Brachat S."/>
            <person name="Lerch A."/>
            <person name="Gates K."/>
            <person name="Steiner S."/>
            <person name="Mohr C."/>
            <person name="Pohlmann R."/>
            <person name="Luedi P."/>
            <person name="Choi S."/>
            <person name="Wing R.A."/>
            <person name="Flavier A."/>
            <person name="Gaffney T.D."/>
            <person name="Philippsen P."/>
        </authorList>
    </citation>
    <scope>NUCLEOTIDE SEQUENCE [LARGE SCALE GENOMIC DNA]</scope>
    <source>
        <strain evidence="7">ATCC 10895 / CBS 109.51 / FGSC 9923 / NRRL Y-1056</strain>
    </source>
</reference>
<reference evidence="7" key="2">
    <citation type="journal article" date="2013" name="G3 (Bethesda)">
        <title>Genomes of Ashbya fungi isolated from insects reveal four mating-type loci, numerous translocations, lack of transposons, and distinct gene duplications.</title>
        <authorList>
            <person name="Dietrich F.S."/>
            <person name="Voegeli S."/>
            <person name="Kuo S."/>
            <person name="Philippsen P."/>
        </authorList>
    </citation>
    <scope>GENOME REANNOTATION</scope>
    <source>
        <strain evidence="7">ATCC 10895 / CBS 109.51 / FGSC 9923 / NRRL Y-1056</strain>
    </source>
</reference>
<evidence type="ECO:0000313" key="6">
    <source>
        <dbReference type="EMBL" id="AAS53197.2"/>
    </source>
</evidence>
<dbReference type="PANTHER" id="PTHR10142">
    <property type="entry name" value="DNA REPAIR PROTEIN COMPLEMENTING XP-A CELLS"/>
    <property type="match status" value="1"/>
</dbReference>
<dbReference type="STRING" id="284811.Q755K0"/>
<dbReference type="SUPFAM" id="SSF46955">
    <property type="entry name" value="Putative DNA-binding domain"/>
    <property type="match status" value="1"/>
</dbReference>
<evidence type="ECO:0000259" key="5">
    <source>
        <dbReference type="Pfam" id="PF05181"/>
    </source>
</evidence>
<dbReference type="KEGG" id="ago:AGOS_AFL177W"/>
<feature type="coiled-coil region" evidence="4">
    <location>
        <begin position="69"/>
        <end position="96"/>
    </location>
</feature>
<dbReference type="Gene3D" id="3.90.530.10">
    <property type="entry name" value="XPA C-terminal domain"/>
    <property type="match status" value="1"/>
</dbReference>
<dbReference type="EMBL" id="AE016819">
    <property type="protein sequence ID" value="AAS53197.2"/>
    <property type="molecule type" value="Genomic_DNA"/>
</dbReference>
<dbReference type="InterPro" id="IPR022656">
    <property type="entry name" value="XPA_C"/>
</dbReference>
<dbReference type="GO" id="GO:0070914">
    <property type="term" value="P:UV-damage excision repair"/>
    <property type="evidence" value="ECO:0000318"/>
    <property type="project" value="GO_Central"/>
</dbReference>
<dbReference type="GO" id="GO:1901255">
    <property type="term" value="P:nucleotide-excision repair involved in interstrand cross-link repair"/>
    <property type="evidence" value="ECO:0000318"/>
    <property type="project" value="GO_Central"/>
</dbReference>
<dbReference type="GO" id="GO:0003684">
    <property type="term" value="F:damaged DNA binding"/>
    <property type="evidence" value="ECO:0000318"/>
    <property type="project" value="GO_Central"/>
</dbReference>
<dbReference type="OMA" id="VCHACKE"/>
<gene>
    <name evidence="6" type="ORF">AGOS_AFL177W</name>
</gene>
<keyword evidence="4" id="KW-0175">Coiled coil</keyword>
<proteinExistence type="predicted"/>
<dbReference type="GO" id="GO:0006284">
    <property type="term" value="P:base-excision repair"/>
    <property type="evidence" value="ECO:0000318"/>
    <property type="project" value="GO_Central"/>
</dbReference>